<evidence type="ECO:0000256" key="5">
    <source>
        <dbReference type="ARBA" id="ARBA00038359"/>
    </source>
</evidence>
<comment type="subcellular location">
    <subcellularLocation>
        <location evidence="1">Membrane</location>
        <topology evidence="1">Multi-pass membrane protein</topology>
    </subcellularLocation>
</comment>
<feature type="transmembrane region" description="Helical" evidence="7">
    <location>
        <begin position="243"/>
        <end position="262"/>
    </location>
</feature>
<sequence length="494" mass="54782">MGANFLPEHPRLCFIAPHASSYKPGHIYHSPSSTTPTSPTSSVVNLHDWGANFPGTNWQSSTVHPNSDRGPAVESVSITLFIIATFVVAFRLYARIRTQQLRQVAQGLGWDELLACVALAFTGGVLGTVIVGVKNGMGKHQDYQSASELTTLVKSVYVFTILIAACFCALKVSILCLYLRMTPEKSHHITIYVAMCVVIAHSTATVIGNIFQCHPISDYWNIAKIFNNTMGCVNLIVMDIFNSAWSVFENIVIWTMPIPVVWTLKVPRDRKAGLYTLIGVSFIAVIASCVRVSALVLWIRSTDISWNYPLIPLLCMIQSCVALVTSSLPAIYPLLRKPTPEQISRRRQSRIADLDREKAWNSQDSTLNHTGSEHRRSRWSFLNWHGYQAAKAAHAGPIGDVPEEEPQKEIESEKSSGVEEEGRPVTQHTMKAYVSSSDEARSIGEQIDGYRRRFSADEESLTVPRIYMGGSGEEGDWGTGRAVREDYQGIGHAR</sequence>
<dbReference type="PANTHER" id="PTHR33048">
    <property type="entry name" value="PTH11-LIKE INTEGRAL MEMBRANE PROTEIN (AFU_ORTHOLOGUE AFUA_5G11245)"/>
    <property type="match status" value="1"/>
</dbReference>
<gene>
    <name evidence="9" type="ORF">HETSPECPRED_000736</name>
</gene>
<organism evidence="9 10">
    <name type="scientific">Heterodermia speciosa</name>
    <dbReference type="NCBI Taxonomy" id="116794"/>
    <lineage>
        <taxon>Eukaryota</taxon>
        <taxon>Fungi</taxon>
        <taxon>Dikarya</taxon>
        <taxon>Ascomycota</taxon>
        <taxon>Pezizomycotina</taxon>
        <taxon>Lecanoromycetes</taxon>
        <taxon>OSLEUM clade</taxon>
        <taxon>Lecanoromycetidae</taxon>
        <taxon>Caliciales</taxon>
        <taxon>Physciaceae</taxon>
        <taxon>Heterodermia</taxon>
    </lineage>
</organism>
<evidence type="ECO:0000256" key="1">
    <source>
        <dbReference type="ARBA" id="ARBA00004141"/>
    </source>
</evidence>
<feature type="transmembrane region" description="Helical" evidence="7">
    <location>
        <begin position="113"/>
        <end position="133"/>
    </location>
</feature>
<comment type="caution">
    <text evidence="9">The sequence shown here is derived from an EMBL/GenBank/DDBJ whole genome shotgun (WGS) entry which is preliminary data.</text>
</comment>
<dbReference type="InterPro" id="IPR049326">
    <property type="entry name" value="Rhodopsin_dom_fungi"/>
</dbReference>
<dbReference type="AlphaFoldDB" id="A0A8H3G7L0"/>
<evidence type="ECO:0000256" key="3">
    <source>
        <dbReference type="ARBA" id="ARBA00022989"/>
    </source>
</evidence>
<evidence type="ECO:0000313" key="9">
    <source>
        <dbReference type="EMBL" id="CAF9937999.1"/>
    </source>
</evidence>
<dbReference type="EMBL" id="CAJPDS010000107">
    <property type="protein sequence ID" value="CAF9937999.1"/>
    <property type="molecule type" value="Genomic_DNA"/>
</dbReference>
<feature type="transmembrane region" description="Helical" evidence="7">
    <location>
        <begin position="274"/>
        <end position="299"/>
    </location>
</feature>
<reference evidence="9" key="1">
    <citation type="submission" date="2021-03" db="EMBL/GenBank/DDBJ databases">
        <authorList>
            <person name="Tagirdzhanova G."/>
        </authorList>
    </citation>
    <scope>NUCLEOTIDE SEQUENCE</scope>
</reference>
<keyword evidence="3 7" id="KW-1133">Transmembrane helix</keyword>
<keyword evidence="10" id="KW-1185">Reference proteome</keyword>
<dbReference type="GO" id="GO:0016020">
    <property type="term" value="C:membrane"/>
    <property type="evidence" value="ECO:0007669"/>
    <property type="project" value="UniProtKB-SubCell"/>
</dbReference>
<accession>A0A8H3G7L0</accession>
<evidence type="ECO:0000256" key="4">
    <source>
        <dbReference type="ARBA" id="ARBA00023136"/>
    </source>
</evidence>
<evidence type="ECO:0000256" key="6">
    <source>
        <dbReference type="SAM" id="MobiDB-lite"/>
    </source>
</evidence>
<feature type="transmembrane region" description="Helical" evidence="7">
    <location>
        <begin position="191"/>
        <end position="211"/>
    </location>
</feature>
<dbReference type="OrthoDB" id="3934549at2759"/>
<evidence type="ECO:0000313" key="10">
    <source>
        <dbReference type="Proteomes" id="UP000664521"/>
    </source>
</evidence>
<feature type="compositionally biased region" description="Polar residues" evidence="6">
    <location>
        <begin position="426"/>
        <end position="437"/>
    </location>
</feature>
<keyword evidence="4 7" id="KW-0472">Membrane</keyword>
<feature type="transmembrane region" description="Helical" evidence="7">
    <location>
        <begin position="75"/>
        <end position="93"/>
    </location>
</feature>
<comment type="similarity">
    <text evidence="5">Belongs to the SAT4 family.</text>
</comment>
<dbReference type="Proteomes" id="UP000664521">
    <property type="component" value="Unassembled WGS sequence"/>
</dbReference>
<dbReference type="Pfam" id="PF20684">
    <property type="entry name" value="Fung_rhodopsin"/>
    <property type="match status" value="1"/>
</dbReference>
<proteinExistence type="inferred from homology"/>
<protein>
    <recommendedName>
        <fullName evidence="8">Rhodopsin domain-containing protein</fullName>
    </recommendedName>
</protein>
<name>A0A8H3G7L0_9LECA</name>
<dbReference type="PANTHER" id="PTHR33048:SF47">
    <property type="entry name" value="INTEGRAL MEMBRANE PROTEIN-RELATED"/>
    <property type="match status" value="1"/>
</dbReference>
<feature type="transmembrane region" description="Helical" evidence="7">
    <location>
        <begin position="311"/>
        <end position="335"/>
    </location>
</feature>
<evidence type="ECO:0000256" key="2">
    <source>
        <dbReference type="ARBA" id="ARBA00022692"/>
    </source>
</evidence>
<feature type="transmembrane region" description="Helical" evidence="7">
    <location>
        <begin position="156"/>
        <end position="179"/>
    </location>
</feature>
<feature type="region of interest" description="Disordered" evidence="6">
    <location>
        <begin position="393"/>
        <end position="440"/>
    </location>
</feature>
<keyword evidence="2 7" id="KW-0812">Transmembrane</keyword>
<dbReference type="InterPro" id="IPR052337">
    <property type="entry name" value="SAT4-like"/>
</dbReference>
<evidence type="ECO:0000259" key="8">
    <source>
        <dbReference type="Pfam" id="PF20684"/>
    </source>
</evidence>
<feature type="domain" description="Rhodopsin" evidence="8">
    <location>
        <begin position="103"/>
        <end position="337"/>
    </location>
</feature>
<evidence type="ECO:0000256" key="7">
    <source>
        <dbReference type="SAM" id="Phobius"/>
    </source>
</evidence>
<feature type="compositionally biased region" description="Basic and acidic residues" evidence="6">
    <location>
        <begin position="405"/>
        <end position="423"/>
    </location>
</feature>